<proteinExistence type="predicted"/>
<dbReference type="AlphaFoldDB" id="A0A0K2T6D9"/>
<organism evidence="1">
    <name type="scientific">Lepeophtheirus salmonis</name>
    <name type="common">Salmon louse</name>
    <name type="synonym">Caligus salmonis</name>
    <dbReference type="NCBI Taxonomy" id="72036"/>
    <lineage>
        <taxon>Eukaryota</taxon>
        <taxon>Metazoa</taxon>
        <taxon>Ecdysozoa</taxon>
        <taxon>Arthropoda</taxon>
        <taxon>Crustacea</taxon>
        <taxon>Multicrustacea</taxon>
        <taxon>Hexanauplia</taxon>
        <taxon>Copepoda</taxon>
        <taxon>Siphonostomatoida</taxon>
        <taxon>Caligidae</taxon>
        <taxon>Lepeophtheirus</taxon>
    </lineage>
</organism>
<protein>
    <submittedName>
        <fullName evidence="1">Uncharacterized protein</fullName>
    </submittedName>
</protein>
<dbReference type="EMBL" id="HACA01004283">
    <property type="protein sequence ID" value="CDW21644.1"/>
    <property type="molecule type" value="Transcribed_RNA"/>
</dbReference>
<name>A0A0K2T6D9_LEPSM</name>
<sequence>MALDVNVSRFNELRCIKEDEGILFTNQKVPFLTAKMMKKHLDRAKLFLNQALDLSNHQI</sequence>
<accession>A0A0K2T6D9</accession>
<evidence type="ECO:0000313" key="1">
    <source>
        <dbReference type="EMBL" id="CDW21644.1"/>
    </source>
</evidence>
<reference evidence="1" key="1">
    <citation type="submission" date="2014-05" db="EMBL/GenBank/DDBJ databases">
        <authorList>
            <person name="Chronopoulou M."/>
        </authorList>
    </citation>
    <scope>NUCLEOTIDE SEQUENCE</scope>
    <source>
        <tissue evidence="1">Whole organism</tissue>
    </source>
</reference>